<sequence>MLMPVFEDPNNQVLVAKLQELGSINLRGDKNTIGAHSMQLAVSMQEHYSNSGKVGVHFIKLDSRVLHGVCKQLGLTKGTERHGRAKQLMVFFGAAGIGTGGGWGADAVLRACCNVLHQAQQQQDQQQLQQDQLQQQWEQQLWHHQQQGQVGHGQQPQGHGQQPQGHGQQPQGQVWQYQQLQQLGSNSDALDSALQTLLDFESSKGLAASRAGAVLGALQVSAASAAAAQQLLAQHVHAA</sequence>
<feature type="non-terminal residue" evidence="2">
    <location>
        <position position="1"/>
    </location>
</feature>
<dbReference type="Proteomes" id="UP000485058">
    <property type="component" value="Unassembled WGS sequence"/>
</dbReference>
<reference evidence="2 3" key="1">
    <citation type="submission" date="2020-02" db="EMBL/GenBank/DDBJ databases">
        <title>Draft genome sequence of Haematococcus lacustris strain NIES-144.</title>
        <authorList>
            <person name="Morimoto D."/>
            <person name="Nakagawa S."/>
            <person name="Yoshida T."/>
            <person name="Sawayama S."/>
        </authorList>
    </citation>
    <scope>NUCLEOTIDE SEQUENCE [LARGE SCALE GENOMIC DNA]</scope>
    <source>
        <strain evidence="2 3">NIES-144</strain>
    </source>
</reference>
<evidence type="ECO:0000256" key="1">
    <source>
        <dbReference type="SAM" id="MobiDB-lite"/>
    </source>
</evidence>
<evidence type="ECO:0000313" key="2">
    <source>
        <dbReference type="EMBL" id="GFH31470.1"/>
    </source>
</evidence>
<proteinExistence type="predicted"/>
<protein>
    <submittedName>
        <fullName evidence="2">Uncharacterized protein</fullName>
    </submittedName>
</protein>
<organism evidence="2 3">
    <name type="scientific">Haematococcus lacustris</name>
    <name type="common">Green alga</name>
    <name type="synonym">Haematococcus pluvialis</name>
    <dbReference type="NCBI Taxonomy" id="44745"/>
    <lineage>
        <taxon>Eukaryota</taxon>
        <taxon>Viridiplantae</taxon>
        <taxon>Chlorophyta</taxon>
        <taxon>core chlorophytes</taxon>
        <taxon>Chlorophyceae</taxon>
        <taxon>CS clade</taxon>
        <taxon>Chlamydomonadales</taxon>
        <taxon>Haematococcaceae</taxon>
        <taxon>Haematococcus</taxon>
    </lineage>
</organism>
<accession>A0A6A0AF05</accession>
<keyword evidence="3" id="KW-1185">Reference proteome</keyword>
<feature type="non-terminal residue" evidence="2">
    <location>
        <position position="239"/>
    </location>
</feature>
<evidence type="ECO:0000313" key="3">
    <source>
        <dbReference type="Proteomes" id="UP000485058"/>
    </source>
</evidence>
<gene>
    <name evidence="2" type="ORF">HaLaN_30527</name>
</gene>
<comment type="caution">
    <text evidence="2">The sequence shown here is derived from an EMBL/GenBank/DDBJ whole genome shotgun (WGS) entry which is preliminary data.</text>
</comment>
<name>A0A6A0AF05_HAELA</name>
<dbReference type="EMBL" id="BLLF01005652">
    <property type="protein sequence ID" value="GFH31470.1"/>
    <property type="molecule type" value="Genomic_DNA"/>
</dbReference>
<dbReference type="AlphaFoldDB" id="A0A6A0AF05"/>
<feature type="region of interest" description="Disordered" evidence="1">
    <location>
        <begin position="144"/>
        <end position="173"/>
    </location>
</feature>